<dbReference type="Pfam" id="PF00646">
    <property type="entry name" value="F-box"/>
    <property type="match status" value="1"/>
</dbReference>
<gene>
    <name evidence="2" type="ORF">PENTCL1PPCAC_20615</name>
</gene>
<feature type="domain" description="F-box" evidence="1">
    <location>
        <begin position="8"/>
        <end position="43"/>
    </location>
</feature>
<dbReference type="AlphaFoldDB" id="A0AAV5TV96"/>
<dbReference type="InterPro" id="IPR001810">
    <property type="entry name" value="F-box_dom"/>
</dbReference>
<organism evidence="2 3">
    <name type="scientific">Pristionchus entomophagus</name>
    <dbReference type="NCBI Taxonomy" id="358040"/>
    <lineage>
        <taxon>Eukaryota</taxon>
        <taxon>Metazoa</taxon>
        <taxon>Ecdysozoa</taxon>
        <taxon>Nematoda</taxon>
        <taxon>Chromadorea</taxon>
        <taxon>Rhabditida</taxon>
        <taxon>Rhabditina</taxon>
        <taxon>Diplogasteromorpha</taxon>
        <taxon>Diplogasteroidea</taxon>
        <taxon>Neodiplogasteridae</taxon>
        <taxon>Pristionchus</taxon>
    </lineage>
</organism>
<feature type="non-terminal residue" evidence="2">
    <location>
        <position position="1"/>
    </location>
</feature>
<evidence type="ECO:0000259" key="1">
    <source>
        <dbReference type="Pfam" id="PF00646"/>
    </source>
</evidence>
<dbReference type="Proteomes" id="UP001432027">
    <property type="component" value="Unassembled WGS sequence"/>
</dbReference>
<dbReference type="InterPro" id="IPR036047">
    <property type="entry name" value="F-box-like_dom_sf"/>
</dbReference>
<proteinExistence type="predicted"/>
<comment type="caution">
    <text evidence="2">The sequence shown here is derived from an EMBL/GenBank/DDBJ whole genome shotgun (WGS) entry which is preliminary data.</text>
</comment>
<protein>
    <recommendedName>
        <fullName evidence="1">F-box domain-containing protein</fullName>
    </recommendedName>
</protein>
<dbReference type="EMBL" id="BTSX01000005">
    <property type="protein sequence ID" value="GMS98440.1"/>
    <property type="molecule type" value="Genomic_DNA"/>
</dbReference>
<evidence type="ECO:0000313" key="2">
    <source>
        <dbReference type="EMBL" id="GMS98440.1"/>
    </source>
</evidence>
<keyword evidence="3" id="KW-1185">Reference proteome</keyword>
<reference evidence="2" key="1">
    <citation type="submission" date="2023-10" db="EMBL/GenBank/DDBJ databases">
        <title>Genome assembly of Pristionchus species.</title>
        <authorList>
            <person name="Yoshida K."/>
            <person name="Sommer R.J."/>
        </authorList>
    </citation>
    <scope>NUCLEOTIDE SEQUENCE</scope>
    <source>
        <strain evidence="2">RS0144</strain>
    </source>
</reference>
<feature type="non-terminal residue" evidence="2">
    <location>
        <position position="149"/>
    </location>
</feature>
<accession>A0AAV5TV96</accession>
<sequence>SGQKPTFHSLPINAFARICDFSPIKSLLQLRLVSKSLNEHVCVLIKTRKTVVKEFRVKYASYSPYPLKTVAELYLCFLHQRHAIIWHSCLTHAFNKIQLTPLKFSTYLDKNSNYSVSRSFVRLANFLYSGSYNNTQVGGIENSSRVLEA</sequence>
<name>A0AAV5TV96_9BILA</name>
<evidence type="ECO:0000313" key="3">
    <source>
        <dbReference type="Proteomes" id="UP001432027"/>
    </source>
</evidence>
<dbReference type="SUPFAM" id="SSF81383">
    <property type="entry name" value="F-box domain"/>
    <property type="match status" value="1"/>
</dbReference>